<feature type="region of interest" description="Disordered" evidence="5">
    <location>
        <begin position="560"/>
        <end position="600"/>
    </location>
</feature>
<evidence type="ECO:0000256" key="1">
    <source>
        <dbReference type="ARBA" id="ARBA00004141"/>
    </source>
</evidence>
<evidence type="ECO:0000313" key="8">
    <source>
        <dbReference type="EMBL" id="TVY30864.1"/>
    </source>
</evidence>
<reference evidence="8 9" key="1">
    <citation type="submission" date="2018-05" db="EMBL/GenBank/DDBJ databases">
        <title>Genome sequencing and assembly of the regulated plant pathogen Lachnellula willkommii and related sister species for the development of diagnostic species identification markers.</title>
        <authorList>
            <person name="Giroux E."/>
            <person name="Bilodeau G."/>
        </authorList>
    </citation>
    <scope>NUCLEOTIDE SEQUENCE [LARGE SCALE GENOMIC DNA]</scope>
    <source>
        <strain evidence="8 9">CBS 185.66</strain>
    </source>
</reference>
<evidence type="ECO:0000259" key="7">
    <source>
        <dbReference type="PROSITE" id="PS50850"/>
    </source>
</evidence>
<dbReference type="FunFam" id="1.20.1250.20:FF:000011">
    <property type="entry name" value="MFS multidrug transporter, putative"/>
    <property type="match status" value="1"/>
</dbReference>
<feature type="transmembrane region" description="Helical" evidence="6">
    <location>
        <begin position="155"/>
        <end position="174"/>
    </location>
</feature>
<dbReference type="AlphaFoldDB" id="A0A8H8RB24"/>
<dbReference type="SUPFAM" id="SSF103473">
    <property type="entry name" value="MFS general substrate transporter"/>
    <property type="match status" value="1"/>
</dbReference>
<dbReference type="RefSeq" id="XP_031009648.1">
    <property type="nucleotide sequence ID" value="XM_031145780.1"/>
</dbReference>
<comment type="subcellular location">
    <subcellularLocation>
        <location evidence="1">Membrane</location>
        <topology evidence="1">Multi-pass membrane protein</topology>
    </subcellularLocation>
</comment>
<keyword evidence="3 6" id="KW-1133">Transmembrane helix</keyword>
<dbReference type="GO" id="GO:0140115">
    <property type="term" value="P:export across plasma membrane"/>
    <property type="evidence" value="ECO:0007669"/>
    <property type="project" value="UniProtKB-ARBA"/>
</dbReference>
<dbReference type="PANTHER" id="PTHR23502">
    <property type="entry name" value="MAJOR FACILITATOR SUPERFAMILY"/>
    <property type="match status" value="1"/>
</dbReference>
<dbReference type="GO" id="GO:0022857">
    <property type="term" value="F:transmembrane transporter activity"/>
    <property type="evidence" value="ECO:0007669"/>
    <property type="project" value="InterPro"/>
</dbReference>
<feature type="transmembrane region" description="Helical" evidence="6">
    <location>
        <begin position="422"/>
        <end position="444"/>
    </location>
</feature>
<dbReference type="InterPro" id="IPR005829">
    <property type="entry name" value="Sugar_transporter_CS"/>
</dbReference>
<feature type="transmembrane region" description="Helical" evidence="6">
    <location>
        <begin position="274"/>
        <end position="293"/>
    </location>
</feature>
<feature type="transmembrane region" description="Helical" evidence="6">
    <location>
        <begin position="523"/>
        <end position="542"/>
    </location>
</feature>
<feature type="transmembrane region" description="Helical" evidence="6">
    <location>
        <begin position="186"/>
        <end position="205"/>
    </location>
</feature>
<keyword evidence="9" id="KW-1185">Reference proteome</keyword>
<dbReference type="EMBL" id="QGMH01000003">
    <property type="protein sequence ID" value="TVY30864.1"/>
    <property type="molecule type" value="Genomic_DNA"/>
</dbReference>
<organism evidence="8 9">
    <name type="scientific">Lachnellula hyalina</name>
    <dbReference type="NCBI Taxonomy" id="1316788"/>
    <lineage>
        <taxon>Eukaryota</taxon>
        <taxon>Fungi</taxon>
        <taxon>Dikarya</taxon>
        <taxon>Ascomycota</taxon>
        <taxon>Pezizomycotina</taxon>
        <taxon>Leotiomycetes</taxon>
        <taxon>Helotiales</taxon>
        <taxon>Lachnaceae</taxon>
        <taxon>Lachnellula</taxon>
    </lineage>
</organism>
<dbReference type="CDD" id="cd17323">
    <property type="entry name" value="MFS_Tpo1_MDR_like"/>
    <property type="match status" value="1"/>
</dbReference>
<feature type="transmembrane region" description="Helical" evidence="6">
    <location>
        <begin position="485"/>
        <end position="503"/>
    </location>
</feature>
<evidence type="ECO:0000256" key="4">
    <source>
        <dbReference type="ARBA" id="ARBA00023136"/>
    </source>
</evidence>
<evidence type="ECO:0000313" key="9">
    <source>
        <dbReference type="Proteomes" id="UP000431533"/>
    </source>
</evidence>
<keyword evidence="2 6" id="KW-0812">Transmembrane</keyword>
<dbReference type="Gene3D" id="1.20.1250.20">
    <property type="entry name" value="MFS general substrate transporter like domains"/>
    <property type="match status" value="1"/>
</dbReference>
<evidence type="ECO:0000256" key="5">
    <source>
        <dbReference type="SAM" id="MobiDB-lite"/>
    </source>
</evidence>
<evidence type="ECO:0000256" key="3">
    <source>
        <dbReference type="ARBA" id="ARBA00022989"/>
    </source>
</evidence>
<dbReference type="InterPro" id="IPR036259">
    <property type="entry name" value="MFS_trans_sf"/>
</dbReference>
<dbReference type="Pfam" id="PF07690">
    <property type="entry name" value="MFS_1"/>
    <property type="match status" value="1"/>
</dbReference>
<evidence type="ECO:0000256" key="2">
    <source>
        <dbReference type="ARBA" id="ARBA00022692"/>
    </source>
</evidence>
<accession>A0A8H8RB24</accession>
<dbReference type="PANTHER" id="PTHR23502:SF12">
    <property type="entry name" value="MULTIDRUG TRANSPORTER, PUTATIVE (AFU_ORTHOLOGUE AFUA_1G06440)-RELATED"/>
    <property type="match status" value="1"/>
</dbReference>
<name>A0A8H8RB24_9HELO</name>
<gene>
    <name evidence="8" type="primary">mrr1</name>
    <name evidence="8" type="ORF">LHYA1_G000791</name>
</gene>
<keyword evidence="4 6" id="KW-0472">Membrane</keyword>
<dbReference type="OrthoDB" id="3365399at2759"/>
<feature type="transmembrane region" description="Helical" evidence="6">
    <location>
        <begin position="348"/>
        <end position="372"/>
    </location>
</feature>
<feature type="compositionally biased region" description="Low complexity" evidence="5">
    <location>
        <begin position="589"/>
        <end position="600"/>
    </location>
</feature>
<sequence length="600" mass="65971">MPDQDGKEIAQHNVYSTASTIIDTSSTEDFQKGSRTPESRTTHSSSSTHYSIRSEPLPPLEVACTLNPLTNSERPGHTYTKTIASLATSGSRIPSFEVDFGVNDPEDPRNWPMWYKGLTISAVSFSSWVVITYSTSYTISMPGMMEEFHQTNETFATLGMTFYLAGLSVGSLFLAPLSEIYGRRPVYIGSLIFFTLMVLPTALATSLSEVLAVRFFGALAGAAMLSNSPGTVADISTEQYRALAFSIWSVGPTAGPITGPLIGGFVTQYLGWRWTNWLILIMGGVAWIMCTCIKESYAPALLKKKAAKLRKETGDDRWWCRYDQKLSPFEILKVNLSRPFVISFTEPICWFWNGYIAVIYGILYLCFVAYPLIYGSHRGWSDSFIGLSFIGIGIGNLLAIITEPLARRIINTHKKDPSTGRVAPEACVSIICAASLLCPIGQLWFSWTSLPITIHWIWPILAGIPFGAGNCLVFIYASNYLAGSYGVYSASALAGNAMLRFMVGGTLPLAGPSMYEAMSPQWAGTLLGLVQVAMIPIPFVFYKWGNRIRARSPLIRQMREDMEKSQKGGASAKRHEEMSGNEDVEKEAAAQTVVVVEEGK</sequence>
<dbReference type="GeneID" id="41980989"/>
<feature type="transmembrane region" description="Helical" evidence="6">
    <location>
        <begin position="384"/>
        <end position="401"/>
    </location>
</feature>
<feature type="compositionally biased region" description="Low complexity" evidence="5">
    <location>
        <begin position="42"/>
        <end position="52"/>
    </location>
</feature>
<feature type="domain" description="Major facilitator superfamily (MFS) profile" evidence="7">
    <location>
        <begin position="119"/>
        <end position="548"/>
    </location>
</feature>
<comment type="caution">
    <text evidence="8">The sequence shown here is derived from an EMBL/GenBank/DDBJ whole genome shotgun (WGS) entry which is preliminary data.</text>
</comment>
<feature type="transmembrane region" description="Helical" evidence="6">
    <location>
        <begin position="211"/>
        <end position="230"/>
    </location>
</feature>
<dbReference type="PROSITE" id="PS00216">
    <property type="entry name" value="SUGAR_TRANSPORT_1"/>
    <property type="match status" value="1"/>
</dbReference>
<dbReference type="InterPro" id="IPR020846">
    <property type="entry name" value="MFS_dom"/>
</dbReference>
<feature type="compositionally biased region" description="Basic and acidic residues" evidence="5">
    <location>
        <begin position="29"/>
        <end position="41"/>
    </location>
</feature>
<dbReference type="Proteomes" id="UP000431533">
    <property type="component" value="Unassembled WGS sequence"/>
</dbReference>
<feature type="region of interest" description="Disordered" evidence="5">
    <location>
        <begin position="1"/>
        <end position="52"/>
    </location>
</feature>
<dbReference type="PROSITE" id="PS50850">
    <property type="entry name" value="MFS"/>
    <property type="match status" value="1"/>
</dbReference>
<dbReference type="InterPro" id="IPR011701">
    <property type="entry name" value="MFS"/>
</dbReference>
<feature type="compositionally biased region" description="Low complexity" evidence="5">
    <location>
        <begin position="16"/>
        <end position="27"/>
    </location>
</feature>
<proteinExistence type="predicted"/>
<dbReference type="GO" id="GO:0005886">
    <property type="term" value="C:plasma membrane"/>
    <property type="evidence" value="ECO:0007669"/>
    <property type="project" value="TreeGrafter"/>
</dbReference>
<evidence type="ECO:0000256" key="6">
    <source>
        <dbReference type="SAM" id="Phobius"/>
    </source>
</evidence>
<feature type="compositionally biased region" description="Basic and acidic residues" evidence="5">
    <location>
        <begin position="1"/>
        <end position="10"/>
    </location>
</feature>
<feature type="transmembrane region" description="Helical" evidence="6">
    <location>
        <begin position="456"/>
        <end position="478"/>
    </location>
</feature>
<protein>
    <submittedName>
        <fullName evidence="8">Citrinin biosynthesis cluster MFS transporter</fullName>
    </submittedName>
</protein>
<dbReference type="GO" id="GO:0042908">
    <property type="term" value="P:xenobiotic transport"/>
    <property type="evidence" value="ECO:0007669"/>
    <property type="project" value="UniProtKB-ARBA"/>
</dbReference>
<feature type="transmembrane region" description="Helical" evidence="6">
    <location>
        <begin position="242"/>
        <end position="262"/>
    </location>
</feature>
<feature type="transmembrane region" description="Helical" evidence="6">
    <location>
        <begin position="117"/>
        <end position="135"/>
    </location>
</feature>